<sequence>MAPGSPGSSRPETSQLSLKILARASEEGPTPYLPTSRLAPGDRAAGTKVLVTKALSLVLSDRQVPQPRVVSQAPLGPPRRVLGQDAALPLPPHHLSPQSLPRVGPGFRTGPRQFRRSEGERGPGSGGQWGACSVLRAEDQAAAPRALRRRFRVWPSWTSPPPRVSDRVCGGRAGE</sequence>
<reference evidence="3" key="1">
    <citation type="journal article" date="2013" name="Science">
        <title>Comparative analysis of bat genomes provides insight into the evolution of flight and immunity.</title>
        <authorList>
            <person name="Zhang G."/>
            <person name="Cowled C."/>
            <person name="Shi Z."/>
            <person name="Huang Z."/>
            <person name="Bishop-Lilly K.A."/>
            <person name="Fang X."/>
            <person name="Wynne J.W."/>
            <person name="Xiong Z."/>
            <person name="Baker M.L."/>
            <person name="Zhao W."/>
            <person name="Tachedjian M."/>
            <person name="Zhu Y."/>
            <person name="Zhou P."/>
            <person name="Jiang X."/>
            <person name="Ng J."/>
            <person name="Yang L."/>
            <person name="Wu L."/>
            <person name="Xiao J."/>
            <person name="Feng Y."/>
            <person name="Chen Y."/>
            <person name="Sun X."/>
            <person name="Zhang Y."/>
            <person name="Marsh G.A."/>
            <person name="Crameri G."/>
            <person name="Broder C.C."/>
            <person name="Frey K.G."/>
            <person name="Wang L.F."/>
            <person name="Wang J."/>
        </authorList>
    </citation>
    <scope>NUCLEOTIDE SEQUENCE [LARGE SCALE GENOMIC DNA]</scope>
</reference>
<evidence type="ECO:0000256" key="1">
    <source>
        <dbReference type="SAM" id="MobiDB-lite"/>
    </source>
</evidence>
<protein>
    <submittedName>
        <fullName evidence="2">Uncharacterized protein</fullName>
    </submittedName>
</protein>
<dbReference type="EMBL" id="KB031119">
    <property type="protein sequence ID" value="ELK02749.1"/>
    <property type="molecule type" value="Genomic_DNA"/>
</dbReference>
<organism evidence="2 3">
    <name type="scientific">Pteropus alecto</name>
    <name type="common">Black flying fox</name>
    <dbReference type="NCBI Taxonomy" id="9402"/>
    <lineage>
        <taxon>Eukaryota</taxon>
        <taxon>Metazoa</taxon>
        <taxon>Chordata</taxon>
        <taxon>Craniata</taxon>
        <taxon>Vertebrata</taxon>
        <taxon>Euteleostomi</taxon>
        <taxon>Mammalia</taxon>
        <taxon>Eutheria</taxon>
        <taxon>Laurasiatheria</taxon>
        <taxon>Chiroptera</taxon>
        <taxon>Yinpterochiroptera</taxon>
        <taxon>Pteropodoidea</taxon>
        <taxon>Pteropodidae</taxon>
        <taxon>Pteropodinae</taxon>
        <taxon>Pteropus</taxon>
    </lineage>
</organism>
<dbReference type="InParanoid" id="L5JTI6"/>
<proteinExistence type="predicted"/>
<accession>L5JTI6</accession>
<dbReference type="AlphaFoldDB" id="L5JTI6"/>
<feature type="region of interest" description="Disordered" evidence="1">
    <location>
        <begin position="64"/>
        <end position="131"/>
    </location>
</feature>
<gene>
    <name evidence="2" type="ORF">PAL_GLEAN10005353</name>
</gene>
<evidence type="ECO:0000313" key="2">
    <source>
        <dbReference type="EMBL" id="ELK02749.1"/>
    </source>
</evidence>
<evidence type="ECO:0000313" key="3">
    <source>
        <dbReference type="Proteomes" id="UP000010552"/>
    </source>
</evidence>
<feature type="region of interest" description="Disordered" evidence="1">
    <location>
        <begin position="24"/>
        <end position="43"/>
    </location>
</feature>
<keyword evidence="3" id="KW-1185">Reference proteome</keyword>
<name>L5JTI6_PTEAL</name>
<dbReference type="Proteomes" id="UP000010552">
    <property type="component" value="Unassembled WGS sequence"/>
</dbReference>